<proteinExistence type="predicted"/>
<gene>
    <name evidence="2" type="ORF">ERS013200_02766</name>
</gene>
<reference evidence="2 3" key="1">
    <citation type="submission" date="2015-07" db="EMBL/GenBank/DDBJ databases">
        <authorList>
            <consortium name="Pathogen Informatics"/>
        </authorList>
    </citation>
    <scope>NUCLEOTIDE SEQUENCE [LARGE SCALE GENOMIC DNA]</scope>
    <source>
        <strain evidence="2 3">A316</strain>
    </source>
</reference>
<dbReference type="Proteomes" id="UP000041770">
    <property type="component" value="Unassembled WGS sequence"/>
</dbReference>
<sequence>MPKENAMTAATIEPNTLAGMTDIGSCAAKGIAPSEIPTKPIAPAALPASSSEDSNSSSLRPIAVASAIPSGATGIAQAIAPIN</sequence>
<protein>
    <submittedName>
        <fullName evidence="2">Uncharacterized protein</fullName>
    </submittedName>
</protein>
<feature type="region of interest" description="Disordered" evidence="1">
    <location>
        <begin position="38"/>
        <end position="57"/>
    </location>
</feature>
<dbReference type="EMBL" id="CWQY01000020">
    <property type="protein sequence ID" value="CSC97235.1"/>
    <property type="molecule type" value="Genomic_DNA"/>
</dbReference>
<evidence type="ECO:0000313" key="2">
    <source>
        <dbReference type="EMBL" id="CSC97235.1"/>
    </source>
</evidence>
<name>A0A655P9R0_VIBCL</name>
<feature type="compositionally biased region" description="Low complexity" evidence="1">
    <location>
        <begin position="41"/>
        <end position="57"/>
    </location>
</feature>
<evidence type="ECO:0000256" key="1">
    <source>
        <dbReference type="SAM" id="MobiDB-lite"/>
    </source>
</evidence>
<dbReference type="AlphaFoldDB" id="A0A655P9R0"/>
<accession>A0A655P9R0</accession>
<organism evidence="2 3">
    <name type="scientific">Vibrio cholerae</name>
    <dbReference type="NCBI Taxonomy" id="666"/>
    <lineage>
        <taxon>Bacteria</taxon>
        <taxon>Pseudomonadati</taxon>
        <taxon>Pseudomonadota</taxon>
        <taxon>Gammaproteobacteria</taxon>
        <taxon>Vibrionales</taxon>
        <taxon>Vibrionaceae</taxon>
        <taxon>Vibrio</taxon>
    </lineage>
</organism>
<evidence type="ECO:0000313" key="3">
    <source>
        <dbReference type="Proteomes" id="UP000041770"/>
    </source>
</evidence>